<keyword evidence="4" id="KW-1185">Reference proteome</keyword>
<feature type="compositionally biased region" description="Basic residues" evidence="1">
    <location>
        <begin position="390"/>
        <end position="402"/>
    </location>
</feature>
<dbReference type="GO" id="GO:0005737">
    <property type="term" value="C:cytoplasm"/>
    <property type="evidence" value="ECO:0007669"/>
    <property type="project" value="TreeGrafter"/>
</dbReference>
<dbReference type="SMART" id="SM00220">
    <property type="entry name" value="S_TKc"/>
    <property type="match status" value="1"/>
</dbReference>
<organism evidence="3 4">
    <name type="scientific">Sinosporangium siamense</name>
    <dbReference type="NCBI Taxonomy" id="1367973"/>
    <lineage>
        <taxon>Bacteria</taxon>
        <taxon>Bacillati</taxon>
        <taxon>Actinomycetota</taxon>
        <taxon>Actinomycetes</taxon>
        <taxon>Streptosporangiales</taxon>
        <taxon>Streptosporangiaceae</taxon>
        <taxon>Sinosporangium</taxon>
    </lineage>
</organism>
<name>A0A919RKE7_9ACTN</name>
<dbReference type="Pfam" id="PF00069">
    <property type="entry name" value="Pkinase"/>
    <property type="match status" value="1"/>
</dbReference>
<feature type="compositionally biased region" description="Low complexity" evidence="1">
    <location>
        <begin position="323"/>
        <end position="342"/>
    </location>
</feature>
<feature type="region of interest" description="Disordered" evidence="1">
    <location>
        <begin position="304"/>
        <end position="402"/>
    </location>
</feature>
<evidence type="ECO:0000256" key="1">
    <source>
        <dbReference type="SAM" id="MobiDB-lite"/>
    </source>
</evidence>
<comment type="caution">
    <text evidence="3">The sequence shown here is derived from an EMBL/GenBank/DDBJ whole genome shotgun (WGS) entry which is preliminary data.</text>
</comment>
<dbReference type="GO" id="GO:0004674">
    <property type="term" value="F:protein serine/threonine kinase activity"/>
    <property type="evidence" value="ECO:0007669"/>
    <property type="project" value="InterPro"/>
</dbReference>
<dbReference type="PROSITE" id="PS50011">
    <property type="entry name" value="PROTEIN_KINASE_DOM"/>
    <property type="match status" value="1"/>
</dbReference>
<feature type="compositionally biased region" description="Basic residues" evidence="1">
    <location>
        <begin position="343"/>
        <end position="356"/>
    </location>
</feature>
<gene>
    <name evidence="3" type="ORF">Ssi02_57010</name>
</gene>
<dbReference type="GO" id="GO:0005524">
    <property type="term" value="F:ATP binding"/>
    <property type="evidence" value="ECO:0007669"/>
    <property type="project" value="InterPro"/>
</dbReference>
<feature type="compositionally biased region" description="Low complexity" evidence="1">
    <location>
        <begin position="376"/>
        <end position="385"/>
    </location>
</feature>
<feature type="domain" description="Protein kinase" evidence="2">
    <location>
        <begin position="10"/>
        <end position="292"/>
    </location>
</feature>
<evidence type="ECO:0000259" key="2">
    <source>
        <dbReference type="PROSITE" id="PS50011"/>
    </source>
</evidence>
<dbReference type="InterPro" id="IPR045269">
    <property type="entry name" value="Atg1-like"/>
</dbReference>
<dbReference type="InterPro" id="IPR000719">
    <property type="entry name" value="Prot_kinase_dom"/>
</dbReference>
<dbReference type="PROSITE" id="PS00108">
    <property type="entry name" value="PROTEIN_KINASE_ST"/>
    <property type="match status" value="1"/>
</dbReference>
<evidence type="ECO:0000313" key="3">
    <source>
        <dbReference type="EMBL" id="GII95470.1"/>
    </source>
</evidence>
<feature type="compositionally biased region" description="Low complexity" evidence="1">
    <location>
        <begin position="359"/>
        <end position="368"/>
    </location>
</feature>
<dbReference type="EMBL" id="BOOW01000036">
    <property type="protein sequence ID" value="GII95470.1"/>
    <property type="molecule type" value="Genomic_DNA"/>
</dbReference>
<sequence>MRLHDVVGGYRVVTKPTNTSGGKCLWAFAEKDGKTYFLKQFLEPKRPRAGSTASEISRKLRLEECREFEERHRTVMSRLRHNMSGGGNLVLALDFFHEGTTYYKVTERIDTSSLENPESLPPLNKRVILRTLGLSLGLLHGIGVVHGDLKPSNVLVQKRDAQAFHAAKLIDLDDSYFSSRPPDRESAPGDSLFGAPEWMRYVRGDESTLAEHLTTAVDMFALGLMTHYYLTGEIPRFDEKYGSPADAVNAGAELRLNPRLSPAMAVLIHNLTARSPTARPAVDRFLARLSNLAMCELRDAGEFPPADIADLPDADEPAPAVPPADAGEPLPGAPPASGAARSSRLRTNLRSRPRRSKVPEPFTATSPAAPAPPATSPAASETPAPEARRVSRVRINRGKNDI</sequence>
<reference evidence="3" key="1">
    <citation type="submission" date="2021-01" db="EMBL/GenBank/DDBJ databases">
        <title>Whole genome shotgun sequence of Sinosporangium siamense NBRC 109515.</title>
        <authorList>
            <person name="Komaki H."/>
            <person name="Tamura T."/>
        </authorList>
    </citation>
    <scope>NUCLEOTIDE SEQUENCE</scope>
    <source>
        <strain evidence="3">NBRC 109515</strain>
    </source>
</reference>
<dbReference type="AlphaFoldDB" id="A0A919RKE7"/>
<protein>
    <recommendedName>
        <fullName evidence="2">Protein kinase domain-containing protein</fullName>
    </recommendedName>
</protein>
<evidence type="ECO:0000313" key="4">
    <source>
        <dbReference type="Proteomes" id="UP000606172"/>
    </source>
</evidence>
<proteinExistence type="predicted"/>
<dbReference type="Gene3D" id="1.10.510.10">
    <property type="entry name" value="Transferase(Phosphotransferase) domain 1"/>
    <property type="match status" value="1"/>
</dbReference>
<dbReference type="SUPFAM" id="SSF56112">
    <property type="entry name" value="Protein kinase-like (PK-like)"/>
    <property type="match status" value="1"/>
</dbReference>
<dbReference type="RefSeq" id="WP_204030531.1">
    <property type="nucleotide sequence ID" value="NZ_BOOW01000036.1"/>
</dbReference>
<dbReference type="InterPro" id="IPR011009">
    <property type="entry name" value="Kinase-like_dom_sf"/>
</dbReference>
<accession>A0A919RKE7</accession>
<dbReference type="InterPro" id="IPR008271">
    <property type="entry name" value="Ser/Thr_kinase_AS"/>
</dbReference>
<dbReference type="Proteomes" id="UP000606172">
    <property type="component" value="Unassembled WGS sequence"/>
</dbReference>
<dbReference type="PANTHER" id="PTHR24348">
    <property type="entry name" value="SERINE/THREONINE-PROTEIN KINASE UNC-51-RELATED"/>
    <property type="match status" value="1"/>
</dbReference>